<evidence type="ECO:0000259" key="6">
    <source>
        <dbReference type="Pfam" id="PF00884"/>
    </source>
</evidence>
<keyword evidence="3" id="KW-0378">Hydrolase</keyword>
<proteinExistence type="inferred from homology"/>
<name>A0A934RTZ2_9BACT</name>
<comment type="caution">
    <text evidence="7">The sequence shown here is derived from an EMBL/GenBank/DDBJ whole genome shotgun (WGS) entry which is preliminary data.</text>
</comment>
<comment type="similarity">
    <text evidence="1">Belongs to the sulfatase family.</text>
</comment>
<evidence type="ECO:0000256" key="3">
    <source>
        <dbReference type="ARBA" id="ARBA00022801"/>
    </source>
</evidence>
<keyword evidence="8" id="KW-1185">Reference proteome</keyword>
<dbReference type="PANTHER" id="PTHR42693">
    <property type="entry name" value="ARYLSULFATASE FAMILY MEMBER"/>
    <property type="match status" value="1"/>
</dbReference>
<evidence type="ECO:0000256" key="5">
    <source>
        <dbReference type="SAM" id="SignalP"/>
    </source>
</evidence>
<dbReference type="InterPro" id="IPR000917">
    <property type="entry name" value="Sulfatase_N"/>
</dbReference>
<keyword evidence="5" id="KW-0732">Signal</keyword>
<dbReference type="InterPro" id="IPR017850">
    <property type="entry name" value="Alkaline_phosphatase_core_sf"/>
</dbReference>
<reference evidence="7" key="1">
    <citation type="submission" date="2021-01" db="EMBL/GenBank/DDBJ databases">
        <title>Modified the classification status of verrucomicrobia.</title>
        <authorList>
            <person name="Feng X."/>
        </authorList>
    </citation>
    <scope>NUCLEOTIDE SEQUENCE</scope>
    <source>
        <strain evidence="7">KCTC 13126</strain>
    </source>
</reference>
<dbReference type="RefSeq" id="WP_200355781.1">
    <property type="nucleotide sequence ID" value="NZ_JAENIL010000019.1"/>
</dbReference>
<evidence type="ECO:0000313" key="7">
    <source>
        <dbReference type="EMBL" id="MBK1877570.1"/>
    </source>
</evidence>
<feature type="chain" id="PRO_5036698642" evidence="5">
    <location>
        <begin position="25"/>
        <end position="478"/>
    </location>
</feature>
<dbReference type="InterPro" id="IPR050738">
    <property type="entry name" value="Sulfatase"/>
</dbReference>
<protein>
    <submittedName>
        <fullName evidence="7">Sulfatase</fullName>
    </submittedName>
</protein>
<dbReference type="EMBL" id="JAENIL010000019">
    <property type="protein sequence ID" value="MBK1877570.1"/>
    <property type="molecule type" value="Genomic_DNA"/>
</dbReference>
<dbReference type="Pfam" id="PF00884">
    <property type="entry name" value="Sulfatase"/>
    <property type="match status" value="1"/>
</dbReference>
<dbReference type="GO" id="GO:0046872">
    <property type="term" value="F:metal ion binding"/>
    <property type="evidence" value="ECO:0007669"/>
    <property type="project" value="UniProtKB-KW"/>
</dbReference>
<feature type="signal peptide" evidence="5">
    <location>
        <begin position="1"/>
        <end position="24"/>
    </location>
</feature>
<sequence length="478" mass="53281">MCIKKLPTVLLSIVLVVVSQFSFAESRPNFVVILVDDQGYGDMGSYGSETIRTPRLDRMADEGIRFTNFYVGSSVCSASRASLLTGRYSARHGTKGVYFPGRGGMDPQELTIAEVLGENGYATACIGKWHLGDDLEFLPTKQGFDSYYGIPYSNDMFIGPRQTFAEDVELLEGYTIEMAKADRQYVADHLGQNQKIKKERGLADKVPLMEGELIVEYPAEQSSLTRRYFDRAIAFMEEQRDAKKPFFLYLTPAMPHIPLFASEDFVGKSKGGLYGDTIEEIDWNVGRLLDFLDANNLSEQTMVVYASDNGPWLGLGDASGSAGILRDGKFSNYEGGIRVPGIVRWKGRFSEGAVSEEVVSTIDILPTVVALADVDFPDVEIDGLDLTKHFENPAIRIEREVFVFLANGKATGVRVGDWKYTAEGFARHQKDRHGPELYNLAEDIREERNLYADKPEVAGRMQKVLERVRASFAQGRSL</sequence>
<evidence type="ECO:0000313" key="8">
    <source>
        <dbReference type="Proteomes" id="UP000617628"/>
    </source>
</evidence>
<evidence type="ECO:0000256" key="1">
    <source>
        <dbReference type="ARBA" id="ARBA00008779"/>
    </source>
</evidence>
<dbReference type="Proteomes" id="UP000617628">
    <property type="component" value="Unassembled WGS sequence"/>
</dbReference>
<keyword evidence="4" id="KW-0106">Calcium</keyword>
<accession>A0A934RTZ2</accession>
<dbReference type="SUPFAM" id="SSF53649">
    <property type="entry name" value="Alkaline phosphatase-like"/>
    <property type="match status" value="1"/>
</dbReference>
<dbReference type="InterPro" id="IPR024607">
    <property type="entry name" value="Sulfatase_CS"/>
</dbReference>
<evidence type="ECO:0000256" key="2">
    <source>
        <dbReference type="ARBA" id="ARBA00022723"/>
    </source>
</evidence>
<dbReference type="PANTHER" id="PTHR42693:SF53">
    <property type="entry name" value="ENDO-4-O-SULFATASE"/>
    <property type="match status" value="1"/>
</dbReference>
<dbReference type="GO" id="GO:0004065">
    <property type="term" value="F:arylsulfatase activity"/>
    <property type="evidence" value="ECO:0007669"/>
    <property type="project" value="TreeGrafter"/>
</dbReference>
<evidence type="ECO:0000256" key="4">
    <source>
        <dbReference type="ARBA" id="ARBA00022837"/>
    </source>
</evidence>
<feature type="domain" description="Sulfatase N-terminal" evidence="6">
    <location>
        <begin position="28"/>
        <end position="374"/>
    </location>
</feature>
<dbReference type="PROSITE" id="PS00149">
    <property type="entry name" value="SULFATASE_2"/>
    <property type="match status" value="1"/>
</dbReference>
<dbReference type="Gene3D" id="3.40.720.10">
    <property type="entry name" value="Alkaline Phosphatase, subunit A"/>
    <property type="match status" value="1"/>
</dbReference>
<organism evidence="7 8">
    <name type="scientific">Pelagicoccus mobilis</name>
    <dbReference type="NCBI Taxonomy" id="415221"/>
    <lineage>
        <taxon>Bacteria</taxon>
        <taxon>Pseudomonadati</taxon>
        <taxon>Verrucomicrobiota</taxon>
        <taxon>Opitutia</taxon>
        <taxon>Puniceicoccales</taxon>
        <taxon>Pelagicoccaceae</taxon>
        <taxon>Pelagicoccus</taxon>
    </lineage>
</organism>
<dbReference type="CDD" id="cd16026">
    <property type="entry name" value="GALNS_like"/>
    <property type="match status" value="1"/>
</dbReference>
<keyword evidence="2" id="KW-0479">Metal-binding</keyword>
<dbReference type="Gene3D" id="3.30.1120.10">
    <property type="match status" value="1"/>
</dbReference>
<gene>
    <name evidence="7" type="ORF">JIN87_11875</name>
</gene>
<dbReference type="AlphaFoldDB" id="A0A934RTZ2"/>